<feature type="domain" description="ABC transmembrane type-1" evidence="8">
    <location>
        <begin position="78"/>
        <end position="304"/>
    </location>
</feature>
<feature type="transmembrane region" description="Helical" evidence="7">
    <location>
        <begin position="147"/>
        <end position="167"/>
    </location>
</feature>
<evidence type="ECO:0000256" key="2">
    <source>
        <dbReference type="ARBA" id="ARBA00022448"/>
    </source>
</evidence>
<comment type="subcellular location">
    <subcellularLocation>
        <location evidence="1">Membrane</location>
        <topology evidence="1">Multi-pass membrane protein</topology>
    </subcellularLocation>
</comment>
<evidence type="ECO:0000256" key="4">
    <source>
        <dbReference type="ARBA" id="ARBA00022989"/>
    </source>
</evidence>
<dbReference type="EMBL" id="PGVE01000057">
    <property type="protein sequence ID" value="PLS03372.1"/>
    <property type="molecule type" value="Genomic_DNA"/>
</dbReference>
<name>A0A2N5HCX7_9BACI</name>
<dbReference type="PANTHER" id="PTHR43839:SF3">
    <property type="entry name" value="OLIGOPEPTIDE ABC TRANSPORTER, PERMEASE PROTEIN"/>
    <property type="match status" value="1"/>
</dbReference>
<evidence type="ECO:0000313" key="9">
    <source>
        <dbReference type="EMBL" id="PLS03372.1"/>
    </source>
</evidence>
<dbReference type="SUPFAM" id="SSF161098">
    <property type="entry name" value="MetI-like"/>
    <property type="match status" value="1"/>
</dbReference>
<dbReference type="CDD" id="cd06261">
    <property type="entry name" value="TM_PBP2"/>
    <property type="match status" value="1"/>
</dbReference>
<dbReference type="InterPro" id="IPR035906">
    <property type="entry name" value="MetI-like_sf"/>
</dbReference>
<dbReference type="GO" id="GO:0016020">
    <property type="term" value="C:membrane"/>
    <property type="evidence" value="ECO:0007669"/>
    <property type="project" value="UniProtKB-SubCell"/>
</dbReference>
<organism evidence="9 10">
    <name type="scientific">Neobacillus cucumis</name>
    <dbReference type="NCBI Taxonomy" id="1740721"/>
    <lineage>
        <taxon>Bacteria</taxon>
        <taxon>Bacillati</taxon>
        <taxon>Bacillota</taxon>
        <taxon>Bacilli</taxon>
        <taxon>Bacillales</taxon>
        <taxon>Bacillaceae</taxon>
        <taxon>Neobacillus</taxon>
    </lineage>
</organism>
<evidence type="ECO:0000259" key="8">
    <source>
        <dbReference type="PROSITE" id="PS50928"/>
    </source>
</evidence>
<dbReference type="GO" id="GO:0055085">
    <property type="term" value="P:transmembrane transport"/>
    <property type="evidence" value="ECO:0007669"/>
    <property type="project" value="InterPro"/>
</dbReference>
<sequence>MRILNYKKTFFGLLILSLILFISLLYPLYGPSDFNKTRILHDENGVMIGMPPFPPSSHFILGTDRNGADILLMMIYGAKYTILIAFGITILRVFIGGLLGIIFSFWLKILLPLVKDLFVVFRIIPHIILTLLLITATSTTYVKDGTVFIITYQMIILVIVGVPSVLVSTSDIIQELKGKSFIQSSYLMGAGHFHIIKRHLKPFMSSYGLLLFVQQLLNTLVLIMFLGTFNIYLGGISLDEIVGTAEFGSLGIGAHNVPGQVSSLTKEWSGLIGQNYREFYRVPWIVLDPLFAYFFLIFLINMMKKELESIIEGHFKNHRSKKVHKNKTQDSNMVPPLSPDFTFPNKTELEN</sequence>
<gene>
    <name evidence="9" type="ORF">CVD27_14965</name>
</gene>
<evidence type="ECO:0000256" key="1">
    <source>
        <dbReference type="ARBA" id="ARBA00004141"/>
    </source>
</evidence>
<feature type="transmembrane region" description="Helical" evidence="7">
    <location>
        <begin position="207"/>
        <end position="233"/>
    </location>
</feature>
<feature type="transmembrane region" description="Helical" evidence="7">
    <location>
        <begin position="282"/>
        <end position="300"/>
    </location>
</feature>
<dbReference type="InterPro" id="IPR000515">
    <property type="entry name" value="MetI-like"/>
</dbReference>
<proteinExistence type="predicted"/>
<keyword evidence="4 7" id="KW-1133">Transmembrane helix</keyword>
<accession>A0A2N5HCX7</accession>
<evidence type="ECO:0000256" key="5">
    <source>
        <dbReference type="ARBA" id="ARBA00023136"/>
    </source>
</evidence>
<feature type="transmembrane region" description="Helical" evidence="7">
    <location>
        <begin position="119"/>
        <end position="141"/>
    </location>
</feature>
<feature type="region of interest" description="Disordered" evidence="6">
    <location>
        <begin position="321"/>
        <end position="351"/>
    </location>
</feature>
<evidence type="ECO:0000256" key="6">
    <source>
        <dbReference type="SAM" id="MobiDB-lite"/>
    </source>
</evidence>
<dbReference type="AlphaFoldDB" id="A0A2N5HCX7"/>
<dbReference type="Gene3D" id="1.10.3720.10">
    <property type="entry name" value="MetI-like"/>
    <property type="match status" value="1"/>
</dbReference>
<feature type="transmembrane region" description="Helical" evidence="7">
    <location>
        <begin position="9"/>
        <end position="29"/>
    </location>
</feature>
<keyword evidence="3 7" id="KW-0812">Transmembrane</keyword>
<evidence type="ECO:0000313" key="10">
    <source>
        <dbReference type="Proteomes" id="UP000234950"/>
    </source>
</evidence>
<keyword evidence="5 7" id="KW-0472">Membrane</keyword>
<dbReference type="Proteomes" id="UP000234950">
    <property type="component" value="Unassembled WGS sequence"/>
</dbReference>
<dbReference type="PANTHER" id="PTHR43839">
    <property type="entry name" value="OPPC IN A BINDING PROTEIN-DEPENDENT TRANSPORT SYSTEM"/>
    <property type="match status" value="1"/>
</dbReference>
<evidence type="ECO:0000256" key="3">
    <source>
        <dbReference type="ARBA" id="ARBA00022692"/>
    </source>
</evidence>
<keyword evidence="10" id="KW-1185">Reference proteome</keyword>
<keyword evidence="2" id="KW-0813">Transport</keyword>
<evidence type="ECO:0000256" key="7">
    <source>
        <dbReference type="SAM" id="Phobius"/>
    </source>
</evidence>
<reference evidence="9 10" key="1">
    <citation type="submission" date="2017-11" db="EMBL/GenBank/DDBJ databases">
        <title>Comparitive Functional Genomics of Dry Heat Resistant strains isolated from the Viking Spacecraft.</title>
        <authorList>
            <person name="Seuylemezian A."/>
            <person name="Cooper K."/>
            <person name="Vaishampayan P."/>
        </authorList>
    </citation>
    <scope>NUCLEOTIDE SEQUENCE [LARGE SCALE GENOMIC DNA]</scope>
    <source>
        <strain evidence="9 10">V32-6</strain>
    </source>
</reference>
<comment type="caution">
    <text evidence="9">The sequence shown here is derived from an EMBL/GenBank/DDBJ whole genome shotgun (WGS) entry which is preliminary data.</text>
</comment>
<protein>
    <recommendedName>
        <fullName evidence="8">ABC transmembrane type-1 domain-containing protein</fullName>
    </recommendedName>
</protein>
<dbReference type="PROSITE" id="PS50928">
    <property type="entry name" value="ABC_TM1"/>
    <property type="match status" value="1"/>
</dbReference>
<feature type="transmembrane region" description="Helical" evidence="7">
    <location>
        <begin position="80"/>
        <end position="107"/>
    </location>
</feature>